<organism evidence="1 2">
    <name type="scientific">Melipona bicolor</name>
    <dbReference type="NCBI Taxonomy" id="60889"/>
    <lineage>
        <taxon>Eukaryota</taxon>
        <taxon>Metazoa</taxon>
        <taxon>Ecdysozoa</taxon>
        <taxon>Arthropoda</taxon>
        <taxon>Hexapoda</taxon>
        <taxon>Insecta</taxon>
        <taxon>Pterygota</taxon>
        <taxon>Neoptera</taxon>
        <taxon>Endopterygota</taxon>
        <taxon>Hymenoptera</taxon>
        <taxon>Apocrita</taxon>
        <taxon>Aculeata</taxon>
        <taxon>Apoidea</taxon>
        <taxon>Anthophila</taxon>
        <taxon>Apidae</taxon>
        <taxon>Melipona</taxon>
    </lineage>
</organism>
<gene>
    <name evidence="1" type="ORF">K0M31_007852</name>
</gene>
<name>A0AA40GDK1_9HYME</name>
<evidence type="ECO:0000313" key="1">
    <source>
        <dbReference type="EMBL" id="KAK1135081.1"/>
    </source>
</evidence>
<feature type="non-terminal residue" evidence="1">
    <location>
        <position position="70"/>
    </location>
</feature>
<comment type="caution">
    <text evidence="1">The sequence shown here is derived from an EMBL/GenBank/DDBJ whole genome shotgun (WGS) entry which is preliminary data.</text>
</comment>
<dbReference type="EMBL" id="JAHYIQ010000002">
    <property type="protein sequence ID" value="KAK1135081.1"/>
    <property type="molecule type" value="Genomic_DNA"/>
</dbReference>
<reference evidence="1" key="1">
    <citation type="submission" date="2021-10" db="EMBL/GenBank/DDBJ databases">
        <title>Melipona bicolor Genome sequencing and assembly.</title>
        <authorList>
            <person name="Araujo N.S."/>
            <person name="Arias M.C."/>
        </authorList>
    </citation>
    <scope>NUCLEOTIDE SEQUENCE</scope>
    <source>
        <strain evidence="1">USP_2M_L1-L4_2017</strain>
        <tissue evidence="1">Whole body</tissue>
    </source>
</reference>
<sequence>MPSVCTGAKLLKDMYRGTVTAPSTDPVDATQLDRLTAQSPAIRFEPATQIVPDICQTIHDRSTFAGTLAS</sequence>
<protein>
    <submittedName>
        <fullName evidence="1">Uncharacterized protein</fullName>
    </submittedName>
</protein>
<dbReference type="Proteomes" id="UP001177670">
    <property type="component" value="Unassembled WGS sequence"/>
</dbReference>
<proteinExistence type="predicted"/>
<dbReference type="AlphaFoldDB" id="A0AA40GDK1"/>
<keyword evidence="2" id="KW-1185">Reference proteome</keyword>
<evidence type="ECO:0000313" key="2">
    <source>
        <dbReference type="Proteomes" id="UP001177670"/>
    </source>
</evidence>
<accession>A0AA40GDK1</accession>